<protein>
    <submittedName>
        <fullName evidence="1">Uncharacterized protein</fullName>
    </submittedName>
</protein>
<dbReference type="AlphaFoldDB" id="A0A8C8TBU0"/>
<accession>A0A8C8TBU0</accession>
<keyword evidence="2" id="KW-1185">Reference proteome</keyword>
<dbReference type="Proteomes" id="UP000694547">
    <property type="component" value="Chromosome 16"/>
</dbReference>
<reference evidence="1 2" key="1">
    <citation type="submission" date="2018-10" db="EMBL/GenBank/DDBJ databases">
        <title>Improved assembly of the deer mouse Peromyscus maniculatus genome.</title>
        <authorList>
            <person name="Lassance J.-M."/>
            <person name="Hoekstra H.E."/>
        </authorList>
    </citation>
    <scope>NUCLEOTIDE SEQUENCE [LARGE SCALE GENOMIC DNA]</scope>
</reference>
<reference evidence="1" key="3">
    <citation type="submission" date="2025-09" db="UniProtKB">
        <authorList>
            <consortium name="Ensembl"/>
        </authorList>
    </citation>
    <scope>IDENTIFICATION</scope>
</reference>
<evidence type="ECO:0000313" key="2">
    <source>
        <dbReference type="Proteomes" id="UP000694547"/>
    </source>
</evidence>
<name>A0A8C8TBU0_PERMB</name>
<evidence type="ECO:0000313" key="1">
    <source>
        <dbReference type="Ensembl" id="ENSPEMP00000007371.2"/>
    </source>
</evidence>
<proteinExistence type="predicted"/>
<reference evidence="1" key="2">
    <citation type="submission" date="2025-08" db="UniProtKB">
        <authorList>
            <consortium name="Ensembl"/>
        </authorList>
    </citation>
    <scope>IDENTIFICATION</scope>
</reference>
<sequence length="78" mass="8452">MIGSLKHSYVETLSFGSGYAQRCCQTRCWQGQISVPSQGLLSSGVHRCKAGCLGSKHPALHSGLGSWMRGKEPKLFID</sequence>
<dbReference type="Ensembl" id="ENSPEMT00000011510.2">
    <property type="protein sequence ID" value="ENSPEMP00000007371.2"/>
    <property type="gene ID" value="ENSPEMG00000009329.2"/>
</dbReference>
<organism evidence="1 2">
    <name type="scientific">Peromyscus maniculatus bairdii</name>
    <name type="common">Prairie deer mouse</name>
    <dbReference type="NCBI Taxonomy" id="230844"/>
    <lineage>
        <taxon>Eukaryota</taxon>
        <taxon>Metazoa</taxon>
        <taxon>Chordata</taxon>
        <taxon>Craniata</taxon>
        <taxon>Vertebrata</taxon>
        <taxon>Euteleostomi</taxon>
        <taxon>Mammalia</taxon>
        <taxon>Eutheria</taxon>
        <taxon>Euarchontoglires</taxon>
        <taxon>Glires</taxon>
        <taxon>Rodentia</taxon>
        <taxon>Myomorpha</taxon>
        <taxon>Muroidea</taxon>
        <taxon>Cricetidae</taxon>
        <taxon>Neotominae</taxon>
        <taxon>Peromyscus</taxon>
    </lineage>
</organism>